<dbReference type="PIRSF" id="PIRSF007663">
    <property type="entry name" value="UCP007663"/>
    <property type="match status" value="1"/>
</dbReference>
<dbReference type="PANTHER" id="PTHR31084">
    <property type="entry name" value="ALPHA-L-FUCOSIDASE 2"/>
    <property type="match status" value="1"/>
</dbReference>
<evidence type="ECO:0000313" key="5">
    <source>
        <dbReference type="EMBL" id="MBO3270221.1"/>
    </source>
</evidence>
<name>A0ABS3T984_9BACT</name>
<keyword evidence="1" id="KW-0732">Signal</keyword>
<dbReference type="InterPro" id="IPR016518">
    <property type="entry name" value="Alpha-L-fucosidase"/>
</dbReference>
<evidence type="ECO:0000256" key="1">
    <source>
        <dbReference type="SAM" id="SignalP"/>
    </source>
</evidence>
<organism evidence="5 6">
    <name type="scientific">Hymenobacter defluvii</name>
    <dbReference type="NCBI Taxonomy" id="2054411"/>
    <lineage>
        <taxon>Bacteria</taxon>
        <taxon>Pseudomonadati</taxon>
        <taxon>Bacteroidota</taxon>
        <taxon>Cytophagia</taxon>
        <taxon>Cytophagales</taxon>
        <taxon>Hymenobacteraceae</taxon>
        <taxon>Hymenobacter</taxon>
    </lineage>
</organism>
<keyword evidence="6" id="KW-1185">Reference proteome</keyword>
<dbReference type="Pfam" id="PF21307">
    <property type="entry name" value="Glyco_hydro_95_C"/>
    <property type="match status" value="1"/>
</dbReference>
<feature type="signal peptide" evidence="1">
    <location>
        <begin position="1"/>
        <end position="20"/>
    </location>
</feature>
<proteinExistence type="predicted"/>
<sequence length="848" mass="93485">MKYSLCLLVLWGLLALPAAATTPAVRSQEGHPYGNPATAKTLKSQRAPADLKLWYSKPATEWVEALPVGNGRVGAMVFGGVEKELIQLNESTLYSGGPVPASVNPQAASYLPQVREALLREQDYGKADELVRHMQGLFTESYLPLGDLVLQQDLGGAAPTAYRRELDLPSATATTRFTVGGVEYTREVLVSAPNKVLLVRLRASRAHVLTLDIAANSPLHHSWAVEQGQELVVSGKAPAHVDPNYYNPKDREHIVYADTSGCRGMRFQYRVRAVAPGGRVSAGPAGLHIEQANEVVLYVVAATSFNGFDKCPDQEGRDEKALAVENMQRAASKSFGALQRAHVADVQRYFGRVALVVADTTGHPAPALPTDERLQAYARGAYDPALETLYFQYGRYLLLASSRPGGPPANLQGIWNRELRPPWSSNYTININTQMNYWPAEVTNLSELHEPLLRWLHDLAKAGTHTAREFYGARGWVAHHNSDIWATTSPVGDVGHGDPVWANWAMGGNWLSQHLWEHYAFTQDKRYLAEQAYPLMKQAALFSVDWLVEGPDGYLVTAPSTSPENLFKDQNGKPQSVSVATTMDMAIIWDLFTNVIEASQVLGVDAELRNQLLASRARLYPPRVGQQGQLLEWYRDFVETDPQHRHVSHLFGLHPGRQLSEAQTPELFRAARKTLEIRGDEGTGWSKAWKINWWARLRDGDHAYTLIRQLLRYMPAKGRGAGGTYPNLFDAHPPFQIDGNFAGTAGMAELLLQSHLGEIELLPALPAAWNTGQVRGLRARGGFEVGMAWQHGQLHTATLAALAGGRCAVRAARPFRIKGVRAAPTHDARGYVLVFEAKKGRAYQLAAN</sequence>
<dbReference type="InterPro" id="IPR012341">
    <property type="entry name" value="6hp_glycosidase-like_sf"/>
</dbReference>
<dbReference type="EMBL" id="JAGETX010000002">
    <property type="protein sequence ID" value="MBO3270221.1"/>
    <property type="molecule type" value="Genomic_DNA"/>
</dbReference>
<keyword evidence="5" id="KW-0378">Hydrolase</keyword>
<dbReference type="RefSeq" id="WP_208306805.1">
    <property type="nucleotide sequence ID" value="NZ_JAGETX010000002.1"/>
</dbReference>
<feature type="domain" description="Glycosyl hydrolase family 95 N-terminal" evidence="2">
    <location>
        <begin position="53"/>
        <end position="306"/>
    </location>
</feature>
<feature type="chain" id="PRO_5047526450" evidence="1">
    <location>
        <begin position="21"/>
        <end position="848"/>
    </location>
</feature>
<dbReference type="InterPro" id="IPR008928">
    <property type="entry name" value="6-hairpin_glycosidase_sf"/>
</dbReference>
<dbReference type="Pfam" id="PF14498">
    <property type="entry name" value="Glyco_hyd_65N_2"/>
    <property type="match status" value="1"/>
</dbReference>
<dbReference type="SUPFAM" id="SSF48208">
    <property type="entry name" value="Six-hairpin glycosidases"/>
    <property type="match status" value="1"/>
</dbReference>
<evidence type="ECO:0000259" key="3">
    <source>
        <dbReference type="Pfam" id="PF21307"/>
    </source>
</evidence>
<dbReference type="InterPro" id="IPR027414">
    <property type="entry name" value="GH95_N_dom"/>
</dbReference>
<comment type="caution">
    <text evidence="5">The sequence shown here is derived from an EMBL/GenBank/DDBJ whole genome shotgun (WGS) entry which is preliminary data.</text>
</comment>
<dbReference type="GO" id="GO:0016787">
    <property type="term" value="F:hydrolase activity"/>
    <property type="evidence" value="ECO:0007669"/>
    <property type="project" value="UniProtKB-KW"/>
</dbReference>
<protein>
    <submittedName>
        <fullName evidence="5">Glycoside hydrolase family 95 protein</fullName>
    </submittedName>
</protein>
<dbReference type="Proteomes" id="UP000670527">
    <property type="component" value="Unassembled WGS sequence"/>
</dbReference>
<evidence type="ECO:0000259" key="4">
    <source>
        <dbReference type="Pfam" id="PF22124"/>
    </source>
</evidence>
<evidence type="ECO:0000313" key="6">
    <source>
        <dbReference type="Proteomes" id="UP000670527"/>
    </source>
</evidence>
<reference evidence="5 6" key="1">
    <citation type="submission" date="2021-03" db="EMBL/GenBank/DDBJ databases">
        <authorList>
            <person name="Kim M.K."/>
        </authorList>
    </citation>
    <scope>NUCLEOTIDE SEQUENCE [LARGE SCALE GENOMIC DNA]</scope>
    <source>
        <strain evidence="5 6">BT507</strain>
    </source>
</reference>
<dbReference type="Pfam" id="PF22124">
    <property type="entry name" value="Glyco_hydro_95_cat"/>
    <property type="match status" value="1"/>
</dbReference>
<evidence type="ECO:0000259" key="2">
    <source>
        <dbReference type="Pfam" id="PF14498"/>
    </source>
</evidence>
<feature type="domain" description="Alpha fucosidase A-like C-terminal" evidence="3">
    <location>
        <begin position="753"/>
        <end position="845"/>
    </location>
</feature>
<dbReference type="InterPro" id="IPR054363">
    <property type="entry name" value="GH95_cat"/>
</dbReference>
<accession>A0ABS3T984</accession>
<dbReference type="InterPro" id="IPR049053">
    <property type="entry name" value="AFCA-like_C"/>
</dbReference>
<dbReference type="Gene3D" id="1.50.10.10">
    <property type="match status" value="1"/>
</dbReference>
<dbReference type="PANTHER" id="PTHR31084:SF0">
    <property type="entry name" value="ALPHA-L-FUCOSIDASE 2"/>
    <property type="match status" value="1"/>
</dbReference>
<feature type="domain" description="Glycosyl hydrolase family 95 catalytic" evidence="4">
    <location>
        <begin position="335"/>
        <end position="751"/>
    </location>
</feature>
<gene>
    <name evidence="5" type="ORF">J4D97_06125</name>
</gene>